<accession>A9BKY1</accession>
<dbReference type="CDD" id="cd21148">
    <property type="entry name" value="PUA_Cbf5"/>
    <property type="match status" value="1"/>
</dbReference>
<dbReference type="GeneID" id="5739715"/>
<protein>
    <submittedName>
        <fullName evidence="2">Cbf5</fullName>
    </submittedName>
</protein>
<dbReference type="InterPro" id="IPR036974">
    <property type="entry name" value="PUA_sf"/>
</dbReference>
<evidence type="ECO:0000313" key="2">
    <source>
        <dbReference type="EMBL" id="ABW98136.1"/>
    </source>
</evidence>
<dbReference type="GO" id="GO:1990481">
    <property type="term" value="P:mRNA pseudouridine synthesis"/>
    <property type="evidence" value="ECO:0007669"/>
    <property type="project" value="TreeGrafter"/>
</dbReference>
<dbReference type="GO" id="GO:0031118">
    <property type="term" value="P:rRNA pseudouridine synthesis"/>
    <property type="evidence" value="ECO:0007669"/>
    <property type="project" value="TreeGrafter"/>
</dbReference>
<organism evidence="2 3">
    <name type="scientific">Hemiselmis andersenii</name>
    <name type="common">Cryptophyte alga</name>
    <dbReference type="NCBI Taxonomy" id="464988"/>
    <lineage>
        <taxon>Eukaryota</taxon>
        <taxon>Cryptophyceae</taxon>
        <taxon>Cryptomonadales</taxon>
        <taxon>Hemiselmidaceae</taxon>
        <taxon>Hemiselmis</taxon>
    </lineage>
</organism>
<dbReference type="GO" id="GO:0003723">
    <property type="term" value="F:RNA binding"/>
    <property type="evidence" value="ECO:0007669"/>
    <property type="project" value="InterPro"/>
</dbReference>
<dbReference type="AlphaFoldDB" id="A9BKY1"/>
<feature type="domain" description="PUA" evidence="1">
    <location>
        <begin position="251"/>
        <end position="325"/>
    </location>
</feature>
<evidence type="ECO:0000259" key="1">
    <source>
        <dbReference type="SMART" id="SM00359"/>
    </source>
</evidence>
<dbReference type="SMART" id="SM00359">
    <property type="entry name" value="PUA"/>
    <property type="match status" value="1"/>
</dbReference>
<name>A9BKY1_HEMAN</name>
<dbReference type="PANTHER" id="PTHR23127">
    <property type="entry name" value="CENTROMERE/MICROTUBULE BINDING PROTEIN CBF5"/>
    <property type="match status" value="1"/>
</dbReference>
<dbReference type="Proteomes" id="UP000243127">
    <property type="component" value="Nucleomorph 2"/>
</dbReference>
<gene>
    <name evidence="2" type="ORF">HAN_2g318</name>
</gene>
<dbReference type="InterPro" id="IPR002478">
    <property type="entry name" value="PUA"/>
</dbReference>
<dbReference type="Pfam" id="PF01472">
    <property type="entry name" value="PUA"/>
    <property type="match status" value="1"/>
</dbReference>
<dbReference type="SUPFAM" id="SSF88697">
    <property type="entry name" value="PUA domain-like"/>
    <property type="match status" value="1"/>
</dbReference>
<dbReference type="GO" id="GO:0000495">
    <property type="term" value="P:box H/ACA sno(s)RNA 3'-end processing"/>
    <property type="evidence" value="ECO:0007669"/>
    <property type="project" value="TreeGrafter"/>
</dbReference>
<proteinExistence type="predicted"/>
<dbReference type="InterPro" id="IPR020103">
    <property type="entry name" value="PsdUridine_synth_cat_dom_sf"/>
</dbReference>
<reference evidence="2 3" key="1">
    <citation type="journal article" date="2007" name="Proc. Natl. Acad. Sci. U.S.A.">
        <title>Nucleomorph genome of Hemiselmis andersenii reveals complete intron loss and compaction as a driver of protein structure and function.</title>
        <authorList>
            <person name="Lane C.E."/>
            <person name="van den Heuvel K."/>
            <person name="Kozera C."/>
            <person name="Curtis B.A."/>
            <person name="Parsons B.J."/>
            <person name="Bowman S."/>
            <person name="Archibald J.M."/>
        </authorList>
    </citation>
    <scope>NUCLEOTIDE SEQUENCE [LARGE SCALE GENOMIC DNA]</scope>
    <source>
        <strain evidence="2 3">CCMP644</strain>
    </source>
</reference>
<evidence type="ECO:0000313" key="3">
    <source>
        <dbReference type="Proteomes" id="UP000243127"/>
    </source>
</evidence>
<dbReference type="InterPro" id="IPR015947">
    <property type="entry name" value="PUA-like_sf"/>
</dbReference>
<dbReference type="Gene3D" id="2.30.130.10">
    <property type="entry name" value="PUA domain"/>
    <property type="match status" value="1"/>
</dbReference>
<sequence>MKNKNDWPLLLRNFYMLDSCKKQNFSTNKKIFPSLNFLEKKNKNGLINFDKPFGCNSHEILHWIEKILKLKTIKCFGKAPSNISGCMILGIGKSFLNKLEFSSKSNYILVYTFPNLPYENFRKINAWKKFNFNLFKNYFVFSKIKQQLLLNRIFQASHLEFDIRKKIGVFEITVQFPISTQSLIINLGFLFRKKIKLLEIRRIRIGSLTEEESLATFHDLLDAQWLKKHFKKNFFFRKIILPLDVLFSEYRRVLVKDSSINSICFGAGLTSSGILKIEPNIEIGEKIVLLNFQGDPIAIGVSKINSYSLFNSFSGLVVETKKVFIQKGFYRKKWHFGPTSTKKNILLSIGIDKFFKKKKFNNQKWWKRVKVVEKNPKSEDFF</sequence>
<dbReference type="InterPro" id="IPR004802">
    <property type="entry name" value="tRNA_PsdUridine_synth_B_fam"/>
</dbReference>
<dbReference type="GO" id="GO:0031120">
    <property type="term" value="P:snRNA pseudouridine synthesis"/>
    <property type="evidence" value="ECO:0007669"/>
    <property type="project" value="TreeGrafter"/>
</dbReference>
<dbReference type="RefSeq" id="XP_001712461.1">
    <property type="nucleotide sequence ID" value="XM_001712409.1"/>
</dbReference>
<dbReference type="PROSITE" id="PS50890">
    <property type="entry name" value="PUA"/>
    <property type="match status" value="1"/>
</dbReference>
<keyword evidence="2" id="KW-0542">Nucleomorph</keyword>
<dbReference type="GO" id="GO:0009982">
    <property type="term" value="F:pseudouridine synthase activity"/>
    <property type="evidence" value="ECO:0007669"/>
    <property type="project" value="InterPro"/>
</dbReference>
<dbReference type="GO" id="GO:0031429">
    <property type="term" value="C:box H/ACA snoRNP complex"/>
    <property type="evidence" value="ECO:0007669"/>
    <property type="project" value="TreeGrafter"/>
</dbReference>
<dbReference type="EMBL" id="CP000882">
    <property type="protein sequence ID" value="ABW98136.1"/>
    <property type="molecule type" value="Genomic_DNA"/>
</dbReference>
<dbReference type="SUPFAM" id="SSF55120">
    <property type="entry name" value="Pseudouridine synthase"/>
    <property type="match status" value="1"/>
</dbReference>
<dbReference type="Gene3D" id="3.30.2350.10">
    <property type="entry name" value="Pseudouridine synthase"/>
    <property type="match status" value="1"/>
</dbReference>
<geneLocation type="nucleomorph" evidence="2"/>
<dbReference type="PANTHER" id="PTHR23127:SF0">
    <property type="entry name" value="H_ACA RIBONUCLEOPROTEIN COMPLEX SUBUNIT DKC1"/>
    <property type="match status" value="1"/>
</dbReference>